<accession>A0A562HYT6</accession>
<comment type="caution">
    <text evidence="2">The sequence shown here is derived from an EMBL/GenBank/DDBJ whole genome shotgun (WGS) entry which is preliminary data.</text>
</comment>
<reference evidence="2 3" key="1">
    <citation type="submission" date="2019-07" db="EMBL/GenBank/DDBJ databases">
        <title>Genomic Encyclopedia of Type Strains, Phase I: the one thousand microbial genomes (KMG-I) project.</title>
        <authorList>
            <person name="Kyrpides N."/>
        </authorList>
    </citation>
    <scope>NUCLEOTIDE SEQUENCE [LARGE SCALE GENOMIC DNA]</scope>
    <source>
        <strain evidence="2 3">DSM 375</strain>
    </source>
</reference>
<feature type="domain" description="Antirepressor protein ant N-terminal" evidence="1">
    <location>
        <begin position="9"/>
        <end position="112"/>
    </location>
</feature>
<organism evidence="2 3">
    <name type="scientific">Azomonas agilis</name>
    <dbReference type="NCBI Taxonomy" id="116849"/>
    <lineage>
        <taxon>Bacteria</taxon>
        <taxon>Pseudomonadati</taxon>
        <taxon>Pseudomonadota</taxon>
        <taxon>Gammaproteobacteria</taxon>
        <taxon>Pseudomonadales</taxon>
        <taxon>Pseudomonadaceae</taxon>
        <taxon>Azomonas</taxon>
    </lineage>
</organism>
<gene>
    <name evidence="2" type="ORF">LX59_03083</name>
</gene>
<dbReference type="InterPro" id="IPR018875">
    <property type="entry name" value="Antirepressor_Ant_N"/>
</dbReference>
<proteinExistence type="predicted"/>
<protein>
    <submittedName>
        <fullName evidence="2">P22-like antirepressor protein</fullName>
    </submittedName>
</protein>
<evidence type="ECO:0000313" key="3">
    <source>
        <dbReference type="Proteomes" id="UP000319627"/>
    </source>
</evidence>
<keyword evidence="3" id="KW-1185">Reference proteome</keyword>
<dbReference type="PRINTS" id="PR01994">
    <property type="entry name" value="ANTIREPRESSR"/>
</dbReference>
<name>A0A562HYT6_9GAMM</name>
<dbReference type="AlphaFoldDB" id="A0A562HYT6"/>
<dbReference type="Proteomes" id="UP000319627">
    <property type="component" value="Unassembled WGS sequence"/>
</dbReference>
<dbReference type="RefSeq" id="WP_144573342.1">
    <property type="nucleotide sequence ID" value="NZ_VLKG01000018.1"/>
</dbReference>
<sequence>MSNIQLAVVEFHTQQLTVITGPKGERLVAMKPICENIGLAWSGQFERIKRNVVLNEAIRVIRTPSEGGEQETLCLPLDYLNGWLFGVDTNRVKPEIRPRLIQYQRECFHVLAA</sequence>
<dbReference type="Pfam" id="PF10547">
    <property type="entry name" value="P22_AR_N"/>
    <property type="match status" value="1"/>
</dbReference>
<evidence type="ECO:0000259" key="1">
    <source>
        <dbReference type="Pfam" id="PF10547"/>
    </source>
</evidence>
<dbReference type="EMBL" id="VLKG01000018">
    <property type="protein sequence ID" value="TWH63832.1"/>
    <property type="molecule type" value="Genomic_DNA"/>
</dbReference>
<dbReference type="OrthoDB" id="1042522at2"/>
<evidence type="ECO:0000313" key="2">
    <source>
        <dbReference type="EMBL" id="TWH63832.1"/>
    </source>
</evidence>